<dbReference type="PANTHER" id="PTHR11533">
    <property type="entry name" value="PROTEASE M1 ZINC METALLOPROTEASE"/>
    <property type="match status" value="1"/>
</dbReference>
<reference evidence="3" key="1">
    <citation type="submission" date="2021-02" db="EMBL/GenBank/DDBJ databases">
        <title>Salinimicrobium sp. nov. isolated from seawater in Tongyeong, Republic of Korea.</title>
        <authorList>
            <person name="Lee S.-J."/>
        </authorList>
    </citation>
    <scope>NUCLEOTIDE SEQUENCE</scope>
    <source>
        <strain evidence="3">HN-2-9-2</strain>
    </source>
</reference>
<organism evidence="3 4">
    <name type="scientific">Salinimicrobium tongyeongense</name>
    <dbReference type="NCBI Taxonomy" id="2809707"/>
    <lineage>
        <taxon>Bacteria</taxon>
        <taxon>Pseudomonadati</taxon>
        <taxon>Bacteroidota</taxon>
        <taxon>Flavobacteriia</taxon>
        <taxon>Flavobacteriales</taxon>
        <taxon>Flavobacteriaceae</taxon>
        <taxon>Salinimicrobium</taxon>
    </lineage>
</organism>
<evidence type="ECO:0000313" key="3">
    <source>
        <dbReference type="EMBL" id="UZH54629.1"/>
    </source>
</evidence>
<dbReference type="InterPro" id="IPR014782">
    <property type="entry name" value="Peptidase_M1_dom"/>
</dbReference>
<feature type="signal peptide" evidence="1">
    <location>
        <begin position="1"/>
        <end position="21"/>
    </location>
</feature>
<dbReference type="Pfam" id="PF01433">
    <property type="entry name" value="Peptidase_M1"/>
    <property type="match status" value="1"/>
</dbReference>
<feature type="chain" id="PRO_5047233975" evidence="1">
    <location>
        <begin position="22"/>
        <end position="769"/>
    </location>
</feature>
<sequence length="769" mass="88743">MKSIKTAFAAFFILFSTALFAQETEQQAEQRDGGHINENKFRQLYQEFSTPNQYRTGSGAPGPAYYQNEADYKMDIELDDKNQKLIGRETITYHNNSPDVLEYLWVQLDQNIRSKESVAKLKDGNGIAPVAQPGNFVSEYMQEPFDGGFNITEVSVDGKPLKTLINNTMMRVDLPQPLKAGEKFTFDIAWWYNINNHLEDRGRSGYEHFPEDGNNSYVIAQFFPRMAVYNDVEGWQNYQFWGNGEFALPFGDYEVNITVPADHILDGTGELVNRKEVFSKEMMRRYEQAKKSYDKPVMIVTQEEAEAAEKGFSDRKKTWKLKAEMVRDFAFATSRKFIWDMMAVDLGEKDVMAVSLYPKEGNPLWEDYSTKVVAHTLKSYSDHTFTYPYPKAISVHAKNQGMEYPMICWNYGRPNEDGTYSDRVKYGMMSVIIHEVGHNFFPMIVNSDERQWGWMDEGLDTFMQYVAEQEYGEKFPDDIAPNTKYPSRRGEPSKIVNYMKGDQKYIAPIMSNPENVYQLGNNAYGKPATALNILRETVMGKELFDYAFKTYAQRWMFKHPTPEDFFRTMEDASAVDLDWFWRGWFYTTDNVDIGVSGVKKYYVTDKPTKAGTELLQRFGVEDPSAMDILYVVEEGSEEFDASLKGKSPAENSTTLNEYLMDNFTPQQRAEMKMPKYFYQVTFNKPGGLVMPIIVEYTYADGTSEKVTYPAQIWRKNDQEVSRALATDKEITKIVVDPDLETADVNVNNNSWPQQAEVDKFQEFKERTQG</sequence>
<dbReference type="RefSeq" id="WP_265162959.1">
    <property type="nucleotide sequence ID" value="NZ_CP069620.1"/>
</dbReference>
<protein>
    <submittedName>
        <fullName evidence="3">M1 family metallopeptidase</fullName>
    </submittedName>
</protein>
<accession>A0ABY6NP08</accession>
<dbReference type="SUPFAM" id="SSF55486">
    <property type="entry name" value="Metalloproteases ('zincins'), catalytic domain"/>
    <property type="match status" value="1"/>
</dbReference>
<dbReference type="Proteomes" id="UP001163981">
    <property type="component" value="Chromosome"/>
</dbReference>
<dbReference type="InterPro" id="IPR050344">
    <property type="entry name" value="Peptidase_M1_aminopeptidases"/>
</dbReference>
<dbReference type="PANTHER" id="PTHR11533:SF174">
    <property type="entry name" value="PUROMYCIN-SENSITIVE AMINOPEPTIDASE-RELATED"/>
    <property type="match status" value="1"/>
</dbReference>
<dbReference type="InterPro" id="IPR027268">
    <property type="entry name" value="Peptidase_M4/M1_CTD_sf"/>
</dbReference>
<evidence type="ECO:0000313" key="4">
    <source>
        <dbReference type="Proteomes" id="UP001163981"/>
    </source>
</evidence>
<dbReference type="Gene3D" id="1.10.390.10">
    <property type="entry name" value="Neutral Protease Domain 2"/>
    <property type="match status" value="1"/>
</dbReference>
<feature type="domain" description="Peptidase M1 membrane alanine aminopeptidase" evidence="2">
    <location>
        <begin position="375"/>
        <end position="584"/>
    </location>
</feature>
<keyword evidence="1" id="KW-0732">Signal</keyword>
<dbReference type="CDD" id="cd09604">
    <property type="entry name" value="M1_APN_like"/>
    <property type="match status" value="1"/>
</dbReference>
<evidence type="ECO:0000259" key="2">
    <source>
        <dbReference type="Pfam" id="PF01433"/>
    </source>
</evidence>
<gene>
    <name evidence="3" type="ORF">JRG66_11695</name>
</gene>
<evidence type="ECO:0000256" key="1">
    <source>
        <dbReference type="SAM" id="SignalP"/>
    </source>
</evidence>
<dbReference type="EMBL" id="CP069620">
    <property type="protein sequence ID" value="UZH54629.1"/>
    <property type="molecule type" value="Genomic_DNA"/>
</dbReference>
<proteinExistence type="predicted"/>
<name>A0ABY6NP08_9FLAO</name>
<keyword evidence="4" id="KW-1185">Reference proteome</keyword>